<protein>
    <submittedName>
        <fullName evidence="1">Uncharacterized protein</fullName>
    </submittedName>
</protein>
<organism evidence="1 2">
    <name type="scientific">Thalassiosira oceanica</name>
    <name type="common">Marine diatom</name>
    <dbReference type="NCBI Taxonomy" id="159749"/>
    <lineage>
        <taxon>Eukaryota</taxon>
        <taxon>Sar</taxon>
        <taxon>Stramenopiles</taxon>
        <taxon>Ochrophyta</taxon>
        <taxon>Bacillariophyta</taxon>
        <taxon>Coscinodiscophyceae</taxon>
        <taxon>Thalassiosirophycidae</taxon>
        <taxon>Thalassiosirales</taxon>
        <taxon>Thalassiosiraceae</taxon>
        <taxon>Thalassiosira</taxon>
    </lineage>
</organism>
<evidence type="ECO:0000313" key="1">
    <source>
        <dbReference type="EMBL" id="EJK52152.1"/>
    </source>
</evidence>
<dbReference type="EMBL" id="AGNL01040337">
    <property type="protein sequence ID" value="EJK52152.1"/>
    <property type="molecule type" value="Genomic_DNA"/>
</dbReference>
<comment type="caution">
    <text evidence="1">The sequence shown here is derived from an EMBL/GenBank/DDBJ whole genome shotgun (WGS) entry which is preliminary data.</text>
</comment>
<evidence type="ECO:0000313" key="2">
    <source>
        <dbReference type="Proteomes" id="UP000266841"/>
    </source>
</evidence>
<sequence>MASNAGFEVDKMEFGLRRTVVDTEQGSAATDRVVDLVNERGESKPGSLRQPSAMGPTLNTAAVAPVVDPKCQSSTGYEAHRREGVSERIDVCVAILLLWPGGGPPRRRRRPSSSRRGGIATVVDFVTPKCHNSVDPPSDRSIIRVSILSLRLAPRLKDKPLAAAACFESRVAADMPRTACFEPRGAADMPRTACFEPRGAAYMPRTACFDGIFAAKTSPALGQQQSRQSSCFHLPCYTD</sequence>
<proteinExistence type="predicted"/>
<keyword evidence="2" id="KW-1185">Reference proteome</keyword>
<gene>
    <name evidence="1" type="ORF">THAOC_28610</name>
</gene>
<name>K0RZY5_THAOC</name>
<reference evidence="1 2" key="1">
    <citation type="journal article" date="2012" name="Genome Biol.">
        <title>Genome and low-iron response of an oceanic diatom adapted to chronic iron limitation.</title>
        <authorList>
            <person name="Lommer M."/>
            <person name="Specht M."/>
            <person name="Roy A.S."/>
            <person name="Kraemer L."/>
            <person name="Andreson R."/>
            <person name="Gutowska M.A."/>
            <person name="Wolf J."/>
            <person name="Bergner S.V."/>
            <person name="Schilhabel M.B."/>
            <person name="Klostermeier U.C."/>
            <person name="Beiko R.G."/>
            <person name="Rosenstiel P."/>
            <person name="Hippler M."/>
            <person name="Laroche J."/>
        </authorList>
    </citation>
    <scope>NUCLEOTIDE SEQUENCE [LARGE SCALE GENOMIC DNA]</scope>
    <source>
        <strain evidence="1 2">CCMP1005</strain>
    </source>
</reference>
<accession>K0RZY5</accession>
<dbReference type="AlphaFoldDB" id="K0RZY5"/>
<dbReference type="Proteomes" id="UP000266841">
    <property type="component" value="Unassembled WGS sequence"/>
</dbReference>